<dbReference type="Proteomes" id="UP000006352">
    <property type="component" value="Unassembled WGS sequence"/>
</dbReference>
<dbReference type="InterPro" id="IPR030456">
    <property type="entry name" value="TF_fork_head_CS_2"/>
</dbReference>
<feature type="compositionally biased region" description="Polar residues" evidence="4">
    <location>
        <begin position="699"/>
        <end position="717"/>
    </location>
</feature>
<dbReference type="PANTHER" id="PTHR11829">
    <property type="entry name" value="FORKHEAD BOX PROTEIN"/>
    <property type="match status" value="1"/>
</dbReference>
<sequence>MDADASPERFLAFSSAPISTLQASGNPPGFQNRRHSSGSDSGVSSNGSVADHTARPRPQPVFDAQRTHNGAQFSSYSPPRRTINAVATVIADDSPYVPPEPSPPHRSQYPAHSGAHSHFQPYDYQGQQPPSSTQSPPQQSHRRSSSGGSSPAESIRSGSDRSGHPGSYSQRSASSGVSDLRSQYVSPQMPAEDTFNVPEPIEQPPLFNPERYPAYDANARRIGMEHVRYGEVPSEGTGQSYYRSRTQTYPMGPQVMSMTLDSSNTPEAPVYQRQMPAPLPIQAATPQIDYQRRGSNPLDGRGSYVYPSTQAVPAPPMSHSPAQAQQLPPDLPDPTPNLRQLLGLGPEDEVSLYALADPPSGEKPNYPYPTLIKLAIHGSPKKRLTLQEIYAALEARFQWFRDNTHDKAWQNSIRHNLSLNKCFRRVSKPITEPGKGSYWVVDYSQGEGNKRARKRNKRPTKAELARRAQEAAAASSAGSSGPSASRQGRQDESSSDEEQSNTPYSQTRESSTSQVSTSRLDDTNIDPELRNQGHVVGEGRVHVNNFAVRNEAHSPYAIPDPVLPRRSAMSNSMASLQMATHPPFVPRQATAFGQGSFGQPAFGQSSFVSGSPAAHSGAPIAPSNRTPTSIWGPIIPPESPMSSTGGFMPPAVASLGPFTSSMPSMRSMSAAATPGMDLRNMSMPSLASHAGDMRDPTGWNVTQPVSNMHGVSQQQYIPSMPPRDGGPSQGSRRSSDSSSSSSRG</sequence>
<dbReference type="GO" id="GO:0000978">
    <property type="term" value="F:RNA polymerase II cis-regulatory region sequence-specific DNA binding"/>
    <property type="evidence" value="ECO:0007669"/>
    <property type="project" value="TreeGrafter"/>
</dbReference>
<dbReference type="GeneID" id="24099148"/>
<dbReference type="STRING" id="599839.J4HZ20"/>
<evidence type="ECO:0000256" key="2">
    <source>
        <dbReference type="ARBA" id="ARBA00023242"/>
    </source>
</evidence>
<feature type="region of interest" description="Disordered" evidence="4">
    <location>
        <begin position="608"/>
        <end position="630"/>
    </location>
</feature>
<feature type="domain" description="Fork-head" evidence="5">
    <location>
        <begin position="363"/>
        <end position="455"/>
    </location>
</feature>
<dbReference type="InterPro" id="IPR036388">
    <property type="entry name" value="WH-like_DNA-bd_sf"/>
</dbReference>
<feature type="region of interest" description="Disordered" evidence="4">
    <location>
        <begin position="675"/>
        <end position="744"/>
    </location>
</feature>
<evidence type="ECO:0000259" key="5">
    <source>
        <dbReference type="PROSITE" id="PS50039"/>
    </source>
</evidence>
<feature type="region of interest" description="Disordered" evidence="4">
    <location>
        <begin position="295"/>
        <end position="334"/>
    </location>
</feature>
<evidence type="ECO:0000256" key="4">
    <source>
        <dbReference type="SAM" id="MobiDB-lite"/>
    </source>
</evidence>
<dbReference type="EMBL" id="HE797146">
    <property type="protein sequence ID" value="CCM04237.1"/>
    <property type="molecule type" value="Genomic_DNA"/>
</dbReference>
<feature type="region of interest" description="Disordered" evidence="4">
    <location>
        <begin position="447"/>
        <end position="533"/>
    </location>
</feature>
<dbReference type="PROSITE" id="PS00658">
    <property type="entry name" value="FORK_HEAD_2"/>
    <property type="match status" value="1"/>
</dbReference>
<feature type="compositionally biased region" description="Basic and acidic residues" evidence="4">
    <location>
        <begin position="460"/>
        <end position="469"/>
    </location>
</feature>
<feature type="compositionally biased region" description="Low complexity" evidence="4">
    <location>
        <begin position="722"/>
        <end position="744"/>
    </location>
</feature>
<feature type="compositionally biased region" description="Polar residues" evidence="4">
    <location>
        <begin position="16"/>
        <end position="25"/>
    </location>
</feature>
<dbReference type="SMART" id="SM00339">
    <property type="entry name" value="FH"/>
    <property type="match status" value="1"/>
</dbReference>
<feature type="compositionally biased region" description="Polar residues" evidence="4">
    <location>
        <begin position="167"/>
        <end position="186"/>
    </location>
</feature>
<dbReference type="PANTHER" id="PTHR11829:SF343">
    <property type="entry name" value="FORK-HEAD DOMAIN-CONTAINING PROTEIN"/>
    <property type="match status" value="1"/>
</dbReference>
<feature type="compositionally biased region" description="Low complexity" evidence="4">
    <location>
        <begin position="470"/>
        <end position="487"/>
    </location>
</feature>
<dbReference type="GO" id="GO:0000981">
    <property type="term" value="F:DNA-binding transcription factor activity, RNA polymerase II-specific"/>
    <property type="evidence" value="ECO:0007669"/>
    <property type="project" value="TreeGrafter"/>
</dbReference>
<keyword evidence="2 3" id="KW-0539">Nucleus</keyword>
<dbReference type="RefSeq" id="XP_012183520.1">
    <property type="nucleotide sequence ID" value="XM_012328130.1"/>
</dbReference>
<dbReference type="SUPFAM" id="SSF46785">
    <property type="entry name" value="Winged helix' DNA-binding domain"/>
    <property type="match status" value="1"/>
</dbReference>
<protein>
    <recommendedName>
        <fullName evidence="5">Fork-head domain-containing protein</fullName>
    </recommendedName>
</protein>
<evidence type="ECO:0000313" key="7">
    <source>
        <dbReference type="Proteomes" id="UP000006352"/>
    </source>
</evidence>
<comment type="subcellular location">
    <subcellularLocation>
        <location evidence="3">Nucleus</location>
    </subcellularLocation>
</comment>
<feature type="compositionally biased region" description="Polar residues" evidence="4">
    <location>
        <begin position="501"/>
        <end position="518"/>
    </location>
</feature>
<name>J4HZ20_9APHY</name>
<dbReference type="Gene3D" id="1.10.10.10">
    <property type="entry name" value="Winged helix-like DNA-binding domain superfamily/Winged helix DNA-binding domain"/>
    <property type="match status" value="1"/>
</dbReference>
<dbReference type="Pfam" id="PF00250">
    <property type="entry name" value="Forkhead"/>
    <property type="match status" value="1"/>
</dbReference>
<keyword evidence="1 3" id="KW-0238">DNA-binding</keyword>
<dbReference type="CDD" id="cd00059">
    <property type="entry name" value="FH_FOX"/>
    <property type="match status" value="1"/>
</dbReference>
<keyword evidence="7" id="KW-1185">Reference proteome</keyword>
<accession>J4HZ20</accession>
<dbReference type="HOGENOM" id="CLU_373391_0_0_1"/>
<dbReference type="AlphaFoldDB" id="J4HZ20"/>
<feature type="region of interest" description="Disordered" evidence="4">
    <location>
        <begin position="1"/>
        <end position="212"/>
    </location>
</feature>
<dbReference type="GO" id="GO:0005634">
    <property type="term" value="C:nucleus"/>
    <property type="evidence" value="ECO:0007669"/>
    <property type="project" value="UniProtKB-SubCell"/>
</dbReference>
<feature type="compositionally biased region" description="Low complexity" evidence="4">
    <location>
        <begin position="125"/>
        <end position="157"/>
    </location>
</feature>
<proteinExistence type="predicted"/>
<gene>
    <name evidence="6" type="ORF">FIBRA_06404</name>
</gene>
<feature type="compositionally biased region" description="Polar residues" evidence="4">
    <location>
        <begin position="67"/>
        <end position="77"/>
    </location>
</feature>
<dbReference type="OrthoDB" id="5954824at2759"/>
<organism evidence="6 7">
    <name type="scientific">Fibroporia radiculosa</name>
    <dbReference type="NCBI Taxonomy" id="599839"/>
    <lineage>
        <taxon>Eukaryota</taxon>
        <taxon>Fungi</taxon>
        <taxon>Dikarya</taxon>
        <taxon>Basidiomycota</taxon>
        <taxon>Agaricomycotina</taxon>
        <taxon>Agaricomycetes</taxon>
        <taxon>Polyporales</taxon>
        <taxon>Fibroporiaceae</taxon>
        <taxon>Fibroporia</taxon>
    </lineage>
</organism>
<dbReference type="InterPro" id="IPR036390">
    <property type="entry name" value="WH_DNA-bd_sf"/>
</dbReference>
<reference evidence="6 7" key="1">
    <citation type="journal article" date="2012" name="Appl. Environ. Microbiol.">
        <title>Short-read sequencing for genomic analysis of the brown rot fungus Fibroporia radiculosa.</title>
        <authorList>
            <person name="Tang J.D."/>
            <person name="Perkins A.D."/>
            <person name="Sonstegard T.S."/>
            <person name="Schroeder S.G."/>
            <person name="Burgess S.C."/>
            <person name="Diehl S.V."/>
        </authorList>
    </citation>
    <scope>NUCLEOTIDE SEQUENCE [LARGE SCALE GENOMIC DNA]</scope>
    <source>
        <strain evidence="6 7">TFFH 294</strain>
    </source>
</reference>
<dbReference type="InterPro" id="IPR050211">
    <property type="entry name" value="FOX_domain-containing"/>
</dbReference>
<feature type="compositionally biased region" description="Low complexity" evidence="4">
    <location>
        <begin position="38"/>
        <end position="48"/>
    </location>
</feature>
<dbReference type="InParanoid" id="J4HZ20"/>
<evidence type="ECO:0000313" key="6">
    <source>
        <dbReference type="EMBL" id="CCM04237.1"/>
    </source>
</evidence>
<dbReference type="PRINTS" id="PR00053">
    <property type="entry name" value="FORKHEAD"/>
</dbReference>
<dbReference type="PROSITE" id="PS50039">
    <property type="entry name" value="FORK_HEAD_3"/>
    <property type="match status" value="1"/>
</dbReference>
<feature type="compositionally biased region" description="Basic and acidic residues" evidence="4">
    <location>
        <begin position="519"/>
        <end position="533"/>
    </location>
</feature>
<evidence type="ECO:0000256" key="3">
    <source>
        <dbReference type="PROSITE-ProRule" id="PRU00089"/>
    </source>
</evidence>
<evidence type="ECO:0000256" key="1">
    <source>
        <dbReference type="ARBA" id="ARBA00023125"/>
    </source>
</evidence>
<dbReference type="InterPro" id="IPR001766">
    <property type="entry name" value="Fork_head_dom"/>
</dbReference>
<feature type="DNA-binding region" description="Fork-head" evidence="3">
    <location>
        <begin position="363"/>
        <end position="455"/>
    </location>
</feature>